<proteinExistence type="predicted"/>
<evidence type="ECO:0000313" key="2">
    <source>
        <dbReference type="EMBL" id="EPR43200.1"/>
    </source>
</evidence>
<reference evidence="2 3" key="1">
    <citation type="journal article" date="2013" name="Genome Announc.">
        <title>Draft genome sequences for three mercury-methylating, sulfate-reducing bacteria.</title>
        <authorList>
            <person name="Brown S.D."/>
            <person name="Hurt R.A.Jr."/>
            <person name="Gilmour C.C."/>
            <person name="Elias D.A."/>
        </authorList>
    </citation>
    <scope>NUCLEOTIDE SEQUENCE [LARGE SCALE GENOMIC DNA]</scope>
    <source>
        <strain evidence="2 3">DSM 2059</strain>
    </source>
</reference>
<evidence type="ECO:0000256" key="1">
    <source>
        <dbReference type="SAM" id="MobiDB-lite"/>
    </source>
</evidence>
<dbReference type="AlphaFoldDB" id="S7U2I3"/>
<dbReference type="STRING" id="897.B2D07_08110"/>
<dbReference type="PATRIC" id="fig|1121405.3.peg.516"/>
<evidence type="ECO:0000313" key="3">
    <source>
        <dbReference type="Proteomes" id="UP000014977"/>
    </source>
</evidence>
<feature type="region of interest" description="Disordered" evidence="1">
    <location>
        <begin position="239"/>
        <end position="258"/>
    </location>
</feature>
<name>S7U2I3_DESML</name>
<dbReference type="Gene3D" id="3.30.70.2200">
    <property type="match status" value="1"/>
</dbReference>
<keyword evidence="3" id="KW-1185">Reference proteome</keyword>
<dbReference type="OrthoDB" id="270233at2"/>
<comment type="caution">
    <text evidence="2">The sequence shown here is derived from an EMBL/GenBank/DDBJ whole genome shotgun (WGS) entry which is preliminary data.</text>
</comment>
<dbReference type="eggNOG" id="COG1571">
    <property type="taxonomic scope" value="Bacteria"/>
</dbReference>
<gene>
    <name evidence="2" type="ORF">dsmv_1226</name>
</gene>
<organism evidence="2 3">
    <name type="scientific">Desulfococcus multivorans DSM 2059</name>
    <dbReference type="NCBI Taxonomy" id="1121405"/>
    <lineage>
        <taxon>Bacteria</taxon>
        <taxon>Pseudomonadati</taxon>
        <taxon>Thermodesulfobacteriota</taxon>
        <taxon>Desulfobacteria</taxon>
        <taxon>Desulfobacterales</taxon>
        <taxon>Desulfococcaceae</taxon>
        <taxon>Desulfococcus</taxon>
    </lineage>
</organism>
<protein>
    <submittedName>
        <fullName evidence="2">Uncharacterized protein</fullName>
    </submittedName>
</protein>
<feature type="compositionally biased region" description="Polar residues" evidence="1">
    <location>
        <begin position="240"/>
        <end position="258"/>
    </location>
</feature>
<sequence length="258" mass="28094">MKAYFGFDDTDTHNSLYGTGKLVRWFQQKLSVESQCIGVVRQQLLVCDAIPYTSHNSAACMIVEIPDLSMLDQMIADAVSHIESHAALGSDPGLCVAAECDSNLENIVEYGRSCTHTISTQKQALQTAKNIHLSGHGGTHDGIIGAVAAVGLTLSGWSGRFIELRNLRDWPAQATVSELKDSGIETLSIDRDAKVPVPSDIVITNGWLRPRLIGHRPVLLVRPQGQSIWTNIDGKRIKNGHSTMKNKPLTQTETVKSA</sequence>
<dbReference type="Proteomes" id="UP000014977">
    <property type="component" value="Unassembled WGS sequence"/>
</dbReference>
<dbReference type="RefSeq" id="WP_020875573.1">
    <property type="nucleotide sequence ID" value="NZ_ATHJ01000057.1"/>
</dbReference>
<dbReference type="EMBL" id="ATHJ01000057">
    <property type="protein sequence ID" value="EPR43200.1"/>
    <property type="molecule type" value="Genomic_DNA"/>
</dbReference>
<accession>S7U2I3</accession>